<dbReference type="GO" id="GO:0016829">
    <property type="term" value="F:lyase activity"/>
    <property type="evidence" value="ECO:0007669"/>
    <property type="project" value="UniProtKB-KW"/>
</dbReference>
<dbReference type="GO" id="GO:0006520">
    <property type="term" value="P:amino acid metabolic process"/>
    <property type="evidence" value="ECO:0007669"/>
    <property type="project" value="InterPro"/>
</dbReference>
<dbReference type="InterPro" id="IPR001597">
    <property type="entry name" value="ArAA_b-elim_lyase/Thr_aldolase"/>
</dbReference>
<evidence type="ECO:0000256" key="2">
    <source>
        <dbReference type="ARBA" id="ARBA00006966"/>
    </source>
</evidence>
<dbReference type="PANTHER" id="PTHR48097">
    <property type="entry name" value="L-THREONINE ALDOLASE-RELATED"/>
    <property type="match status" value="1"/>
</dbReference>
<organism evidence="5 6">
    <name type="scientific">Haliovirga abyssi</name>
    <dbReference type="NCBI Taxonomy" id="2996794"/>
    <lineage>
        <taxon>Bacteria</taxon>
        <taxon>Fusobacteriati</taxon>
        <taxon>Fusobacteriota</taxon>
        <taxon>Fusobacteriia</taxon>
        <taxon>Fusobacteriales</taxon>
        <taxon>Haliovirgaceae</taxon>
        <taxon>Haliovirga</taxon>
    </lineage>
</organism>
<evidence type="ECO:0000313" key="5">
    <source>
        <dbReference type="EMBL" id="BDU51026.1"/>
    </source>
</evidence>
<dbReference type="InterPro" id="IPR015421">
    <property type="entry name" value="PyrdxlP-dep_Trfase_major"/>
</dbReference>
<sequence length="350" mass="39581">MTNITNEKKVYNFKDDYSEGAHERILKALIDTNFEQQNGYGNDEYSEKAKQLLKNKMNNKELDIHFLSGGTQTNLIAISSMLRSYESVIALETGHISVHETGAIEATGHKVNTVKSSDGKITVDLIKSVLDLHIDEHMVKPKMVFISNSTEIGTIYKKKELEKISNFCKNNNLYLYLDGARLGAGLCSEESDLTLEEISNLVDVFYIGGTKNGALLGEALVIINSELKKDFRYYLKQRGALLAKGRIIGIQFLELFKDELYFELATHANLMAKKLSVEIKKLGYKFLSESTTNQIFPIFSNKVIEKIGDKYGFHIWEKIDNNSSTIRLVTSWATKEEMVDKFISDLSKIS</sequence>
<keyword evidence="3" id="KW-0663">Pyridoxal phosphate</keyword>
<dbReference type="InterPro" id="IPR015424">
    <property type="entry name" value="PyrdxlP-dep_Trfase"/>
</dbReference>
<keyword evidence="6" id="KW-1185">Reference proteome</keyword>
<gene>
    <name evidence="5" type="ORF">HLVA_15950</name>
</gene>
<keyword evidence="5" id="KW-0456">Lyase</keyword>
<comment type="similarity">
    <text evidence="2">Belongs to the threonine aldolase family.</text>
</comment>
<dbReference type="SUPFAM" id="SSF53383">
    <property type="entry name" value="PLP-dependent transferases"/>
    <property type="match status" value="1"/>
</dbReference>
<dbReference type="Pfam" id="PF01212">
    <property type="entry name" value="Beta_elim_lyase"/>
    <property type="match status" value="1"/>
</dbReference>
<dbReference type="EMBL" id="AP027059">
    <property type="protein sequence ID" value="BDU51026.1"/>
    <property type="molecule type" value="Genomic_DNA"/>
</dbReference>
<comment type="cofactor">
    <cofactor evidence="1">
        <name>pyridoxal 5'-phosphate</name>
        <dbReference type="ChEBI" id="CHEBI:597326"/>
    </cofactor>
</comment>
<protein>
    <submittedName>
        <fullName evidence="5">Amino acid lyase</fullName>
    </submittedName>
</protein>
<reference evidence="5 6" key="1">
    <citation type="submission" date="2022-11" db="EMBL/GenBank/DDBJ databases">
        <title>Haliovirga abyssi gen. nov., sp. nov., a mesophilic fermentative bacterium isolated from the Iheya North hydrothermal field and the proposal of Haliovirgaceae fam. nov.</title>
        <authorList>
            <person name="Miyazaki U."/>
            <person name="Tame A."/>
            <person name="Miyazaki J."/>
            <person name="Takai K."/>
            <person name="Sawayama S."/>
            <person name="Kitajima M."/>
            <person name="Okamoto A."/>
            <person name="Nakagawa S."/>
        </authorList>
    </citation>
    <scope>NUCLEOTIDE SEQUENCE [LARGE SCALE GENOMIC DNA]</scope>
    <source>
        <strain evidence="5 6">IC12</strain>
    </source>
</reference>
<dbReference type="Gene3D" id="3.90.1150.10">
    <property type="entry name" value="Aspartate Aminotransferase, domain 1"/>
    <property type="match status" value="1"/>
</dbReference>
<name>A0AAU9D4Q6_9FUSO</name>
<dbReference type="RefSeq" id="WP_307903872.1">
    <property type="nucleotide sequence ID" value="NZ_AP027059.1"/>
</dbReference>
<accession>A0AAU9D4Q6</accession>
<evidence type="ECO:0000259" key="4">
    <source>
        <dbReference type="Pfam" id="PF01212"/>
    </source>
</evidence>
<dbReference type="PANTHER" id="PTHR48097:SF5">
    <property type="entry name" value="LOW SPECIFICITY L-THREONINE ALDOLASE"/>
    <property type="match status" value="1"/>
</dbReference>
<dbReference type="Gene3D" id="3.40.640.10">
    <property type="entry name" value="Type I PLP-dependent aspartate aminotransferase-like (Major domain)"/>
    <property type="match status" value="1"/>
</dbReference>
<dbReference type="KEGG" id="haby:HLVA_15950"/>
<dbReference type="AlphaFoldDB" id="A0AAU9D4Q6"/>
<evidence type="ECO:0000256" key="1">
    <source>
        <dbReference type="ARBA" id="ARBA00001933"/>
    </source>
</evidence>
<dbReference type="InterPro" id="IPR015422">
    <property type="entry name" value="PyrdxlP-dep_Trfase_small"/>
</dbReference>
<feature type="domain" description="Aromatic amino acid beta-eliminating lyase/threonine aldolase" evidence="4">
    <location>
        <begin position="30"/>
        <end position="297"/>
    </location>
</feature>
<dbReference type="Proteomes" id="UP001321582">
    <property type="component" value="Chromosome"/>
</dbReference>
<proteinExistence type="inferred from homology"/>
<evidence type="ECO:0000313" key="6">
    <source>
        <dbReference type="Proteomes" id="UP001321582"/>
    </source>
</evidence>
<evidence type="ECO:0000256" key="3">
    <source>
        <dbReference type="ARBA" id="ARBA00022898"/>
    </source>
</evidence>